<reference evidence="7 8" key="1">
    <citation type="submission" date="2019-03" db="EMBL/GenBank/DDBJ databases">
        <title>Draft genome sequence of Xylaria hypoxylon DSM 108379, a ubiquitous saprotrophic-parasitic fungi on hardwood.</title>
        <authorList>
            <person name="Buettner E."/>
            <person name="Leonhardt S."/>
            <person name="Gebauer A.M."/>
            <person name="Liers C."/>
            <person name="Hofrichter M."/>
            <person name="Kellner H."/>
        </authorList>
    </citation>
    <scope>NUCLEOTIDE SEQUENCE [LARGE SCALE GENOMIC DNA]</scope>
    <source>
        <strain evidence="7 8">DSM 108379</strain>
    </source>
</reference>
<feature type="domain" description="CN hydrolase" evidence="6">
    <location>
        <begin position="9"/>
        <end position="283"/>
    </location>
</feature>
<comment type="catalytic activity">
    <reaction evidence="3">
        <text>a nitrile + 2 H2O = a carboxylate + NH4(+)</text>
        <dbReference type="Rhea" id="RHEA:21724"/>
        <dbReference type="ChEBI" id="CHEBI:15377"/>
        <dbReference type="ChEBI" id="CHEBI:18379"/>
        <dbReference type="ChEBI" id="CHEBI:28938"/>
        <dbReference type="ChEBI" id="CHEBI:29067"/>
        <dbReference type="EC" id="3.5.5.1"/>
    </reaction>
</comment>
<dbReference type="AlphaFoldDB" id="A0A4Z0Y5D8"/>
<evidence type="ECO:0000256" key="2">
    <source>
        <dbReference type="ARBA" id="ARBA00022801"/>
    </source>
</evidence>
<dbReference type="PANTHER" id="PTHR46044:SF14">
    <property type="entry name" value="ARYLACETONITRILASE"/>
    <property type="match status" value="1"/>
</dbReference>
<evidence type="ECO:0000256" key="4">
    <source>
        <dbReference type="ARBA" id="ARBA00039045"/>
    </source>
</evidence>
<evidence type="ECO:0000313" key="7">
    <source>
        <dbReference type="EMBL" id="TGJ79004.1"/>
    </source>
</evidence>
<sequence length="430" mass="48545">MSSNSLKTTRVAAVQAEPEWNDLQRGVDKTIRLITEAGSNGANIVGFPEVFIPGYPWSIWNQSVMDNADYMDEYFRNSMERDSEEMNRIQAAVKEAGLFCVLGYSERYRGSLYIAQSFIDENGDIVHHRRKIKPTHVERGFWGDGQADSLKTVVKSSFGNIGGLNCWEHTQPLLRYYEYSQDVDIHIASWPLVFKECDELQYHMSSTMCGRLTQAMSMEGACFTVICSQVLSAENCKKNKVDQWSVAKAPSGGFSMIYGPTGEPLVDAPDPGEEVILYADLDIQQKWRAKQNLDVVGHYSRPDLLSLKALQYLPRQLDPSVQEQANNFSWCVCTTRRHDERDRRLRGSGVVLRAPHRVTESVCVRVRARAQQRGHDLYGRRHGCRGRGICVAVPEVPTAQRLMQRLPDTVVIPRGTLVAVFHPAYIGALL</sequence>
<comment type="caution">
    <text evidence="7">The sequence shown here is derived from an EMBL/GenBank/DDBJ whole genome shotgun (WGS) entry which is preliminary data.</text>
</comment>
<keyword evidence="8" id="KW-1185">Reference proteome</keyword>
<dbReference type="InterPro" id="IPR044149">
    <property type="entry name" value="Nitrilases_CHs"/>
</dbReference>
<dbReference type="EC" id="3.5.5.1" evidence="4"/>
<dbReference type="PROSITE" id="PS00921">
    <property type="entry name" value="NITRIL_CHT_2"/>
    <property type="match status" value="1"/>
</dbReference>
<comment type="similarity">
    <text evidence="1">Belongs to the carbon-nitrogen hydrolase superfamily. Nitrilase family.</text>
</comment>
<dbReference type="OrthoDB" id="10250282at2759"/>
<evidence type="ECO:0000256" key="3">
    <source>
        <dbReference type="ARBA" id="ARBA00036406"/>
    </source>
</evidence>
<organism evidence="7 8">
    <name type="scientific">Xylaria hypoxylon</name>
    <dbReference type="NCBI Taxonomy" id="37992"/>
    <lineage>
        <taxon>Eukaryota</taxon>
        <taxon>Fungi</taxon>
        <taxon>Dikarya</taxon>
        <taxon>Ascomycota</taxon>
        <taxon>Pezizomycotina</taxon>
        <taxon>Sordariomycetes</taxon>
        <taxon>Xylariomycetidae</taxon>
        <taxon>Xylariales</taxon>
        <taxon>Xylariaceae</taxon>
        <taxon>Xylaria</taxon>
    </lineage>
</organism>
<accession>A0A4Z0Y5D8</accession>
<dbReference type="InterPro" id="IPR036526">
    <property type="entry name" value="C-N_Hydrolase_sf"/>
</dbReference>
<dbReference type="Proteomes" id="UP000297716">
    <property type="component" value="Unassembled WGS sequence"/>
</dbReference>
<dbReference type="GO" id="GO:0016836">
    <property type="term" value="F:hydro-lyase activity"/>
    <property type="evidence" value="ECO:0007669"/>
    <property type="project" value="UniProtKB-ARBA"/>
</dbReference>
<dbReference type="CDD" id="cd07564">
    <property type="entry name" value="nitrilases_CHs"/>
    <property type="match status" value="1"/>
</dbReference>
<dbReference type="PROSITE" id="PS00920">
    <property type="entry name" value="NITRIL_CHT_1"/>
    <property type="match status" value="1"/>
</dbReference>
<feature type="active site" description="Proton acceptor" evidence="5">
    <location>
        <position position="49"/>
    </location>
</feature>
<dbReference type="Gene3D" id="3.60.110.10">
    <property type="entry name" value="Carbon-nitrogen hydrolase"/>
    <property type="match status" value="1"/>
</dbReference>
<dbReference type="SUPFAM" id="SSF56317">
    <property type="entry name" value="Carbon-nitrogen hydrolase"/>
    <property type="match status" value="1"/>
</dbReference>
<proteinExistence type="inferred from homology"/>
<evidence type="ECO:0000259" key="6">
    <source>
        <dbReference type="PROSITE" id="PS50263"/>
    </source>
</evidence>
<evidence type="ECO:0000256" key="5">
    <source>
        <dbReference type="PROSITE-ProRule" id="PRU10139"/>
    </source>
</evidence>
<dbReference type="PROSITE" id="PS50263">
    <property type="entry name" value="CN_HYDROLASE"/>
    <property type="match status" value="1"/>
</dbReference>
<dbReference type="PANTHER" id="PTHR46044">
    <property type="entry name" value="NITRILASE"/>
    <property type="match status" value="1"/>
</dbReference>
<dbReference type="Pfam" id="PF00795">
    <property type="entry name" value="CN_hydrolase"/>
    <property type="match status" value="1"/>
</dbReference>
<gene>
    <name evidence="7" type="ORF">E0Z10_g9763</name>
</gene>
<name>A0A4Z0Y5D8_9PEZI</name>
<protein>
    <recommendedName>
        <fullName evidence="4">nitrilase</fullName>
        <ecNumber evidence="4">3.5.5.1</ecNumber>
    </recommendedName>
</protein>
<evidence type="ECO:0000313" key="8">
    <source>
        <dbReference type="Proteomes" id="UP000297716"/>
    </source>
</evidence>
<dbReference type="STRING" id="37992.A0A4Z0Y5D8"/>
<dbReference type="GO" id="GO:0000257">
    <property type="term" value="F:nitrilase activity"/>
    <property type="evidence" value="ECO:0007669"/>
    <property type="project" value="UniProtKB-EC"/>
</dbReference>
<dbReference type="InterPro" id="IPR000132">
    <property type="entry name" value="Nitrilase/CN_hydratase_CS"/>
</dbReference>
<dbReference type="InterPro" id="IPR003010">
    <property type="entry name" value="C-N_Hydrolase"/>
</dbReference>
<keyword evidence="2" id="KW-0378">Hydrolase</keyword>
<dbReference type="EMBL" id="SKBN01000325">
    <property type="protein sequence ID" value="TGJ79004.1"/>
    <property type="molecule type" value="Genomic_DNA"/>
</dbReference>
<evidence type="ECO:0000256" key="1">
    <source>
        <dbReference type="ARBA" id="ARBA00008129"/>
    </source>
</evidence>